<evidence type="ECO:0000256" key="4">
    <source>
        <dbReference type="SAM" id="Phobius"/>
    </source>
</evidence>
<dbReference type="SUPFAM" id="SSF53474">
    <property type="entry name" value="alpha/beta-Hydrolases"/>
    <property type="match status" value="1"/>
</dbReference>
<evidence type="ECO:0000256" key="1">
    <source>
        <dbReference type="ARBA" id="ARBA00008645"/>
    </source>
</evidence>
<dbReference type="Proteomes" id="UP001224775">
    <property type="component" value="Unassembled WGS sequence"/>
</dbReference>
<evidence type="ECO:0000313" key="7">
    <source>
        <dbReference type="Proteomes" id="UP001224775"/>
    </source>
</evidence>
<dbReference type="EMBL" id="JATAAI010000041">
    <property type="protein sequence ID" value="KAK1734198.1"/>
    <property type="molecule type" value="Genomic_DNA"/>
</dbReference>
<dbReference type="PANTHER" id="PTHR43798:SF14">
    <property type="entry name" value="SERINE HYDROLASE-LIKE PROTEIN DDB_G0286239"/>
    <property type="match status" value="1"/>
</dbReference>
<keyword evidence="4" id="KW-0812">Transmembrane</keyword>
<keyword evidence="4" id="KW-1133">Transmembrane helix</keyword>
<dbReference type="GO" id="GO:0016787">
    <property type="term" value="F:hydrolase activity"/>
    <property type="evidence" value="ECO:0007669"/>
    <property type="project" value="UniProtKB-KW"/>
</dbReference>
<keyword evidence="2" id="KW-0378">Hydrolase</keyword>
<evidence type="ECO:0000313" key="6">
    <source>
        <dbReference type="EMBL" id="KAK1734198.1"/>
    </source>
</evidence>
<dbReference type="Gene3D" id="3.40.50.1820">
    <property type="entry name" value="alpha/beta hydrolase"/>
    <property type="match status" value="1"/>
</dbReference>
<name>A0AAD8XV14_9STRA</name>
<organism evidence="6 7">
    <name type="scientific">Skeletonema marinoi</name>
    <dbReference type="NCBI Taxonomy" id="267567"/>
    <lineage>
        <taxon>Eukaryota</taxon>
        <taxon>Sar</taxon>
        <taxon>Stramenopiles</taxon>
        <taxon>Ochrophyta</taxon>
        <taxon>Bacillariophyta</taxon>
        <taxon>Coscinodiscophyceae</taxon>
        <taxon>Thalassiosirophycidae</taxon>
        <taxon>Thalassiosirales</taxon>
        <taxon>Skeletonemataceae</taxon>
        <taxon>Skeletonema</taxon>
        <taxon>Skeletonema marinoi-dohrnii complex</taxon>
    </lineage>
</organism>
<keyword evidence="7" id="KW-1185">Reference proteome</keyword>
<dbReference type="GO" id="GO:0016020">
    <property type="term" value="C:membrane"/>
    <property type="evidence" value="ECO:0007669"/>
    <property type="project" value="TreeGrafter"/>
</dbReference>
<evidence type="ECO:0000256" key="3">
    <source>
        <dbReference type="SAM" id="MobiDB-lite"/>
    </source>
</evidence>
<feature type="transmembrane region" description="Helical" evidence="4">
    <location>
        <begin position="35"/>
        <end position="56"/>
    </location>
</feature>
<reference evidence="6" key="1">
    <citation type="submission" date="2023-06" db="EMBL/GenBank/DDBJ databases">
        <title>Survivors Of The Sea: Transcriptome response of Skeletonema marinoi to long-term dormancy.</title>
        <authorList>
            <person name="Pinder M.I.M."/>
            <person name="Kourtchenko O."/>
            <person name="Robertson E.K."/>
            <person name="Larsson T."/>
            <person name="Maumus F."/>
            <person name="Osuna-Cruz C.M."/>
            <person name="Vancaester E."/>
            <person name="Stenow R."/>
            <person name="Vandepoele K."/>
            <person name="Ploug H."/>
            <person name="Bruchert V."/>
            <person name="Godhe A."/>
            <person name="Topel M."/>
        </authorList>
    </citation>
    <scope>NUCLEOTIDE SEQUENCE</scope>
    <source>
        <strain evidence="6">R05AC</strain>
    </source>
</reference>
<comment type="caution">
    <text evidence="6">The sequence shown here is derived from an EMBL/GenBank/DDBJ whole genome shotgun (WGS) entry which is preliminary data.</text>
</comment>
<accession>A0AAD8XV14</accession>
<dbReference type="InterPro" id="IPR000073">
    <property type="entry name" value="AB_hydrolase_1"/>
</dbReference>
<dbReference type="PANTHER" id="PTHR43798">
    <property type="entry name" value="MONOACYLGLYCEROL LIPASE"/>
    <property type="match status" value="1"/>
</dbReference>
<feature type="domain" description="AB hydrolase-1" evidence="5">
    <location>
        <begin position="113"/>
        <end position="257"/>
    </location>
</feature>
<keyword evidence="4" id="KW-0472">Membrane</keyword>
<sequence>MACLDIRVLMGLHSCLLSMVRVRLCAHIVATIPLSNYMLTSSAFNFIVLLLAYYVLECIEALKWGKGNNGGSSGGTRTVVGNINANVNANNSAQGTINGDKTNNDESTDNERDDKINLIGHSMGAGVSVVLVAAFPELFSSLTLLEGAGPLARNANDCSRHVRAACQRRLKSNKTLFPDGTNGGATRAKVYRNVDAAIEARMDTTRRMPGDQYLSEEAARDMVLRATVDAAVTSNSSDDKRPVTFRHDPRLQWPSLQYYTREQVEAIYTDLCNSNVPVSILMAEDGWPVDSWSESAVKDILKPTHMKLLKGSHHFHADPDTVGEVASEIVSFLKA</sequence>
<feature type="region of interest" description="Disordered" evidence="3">
    <location>
        <begin position="91"/>
        <end position="112"/>
    </location>
</feature>
<evidence type="ECO:0000259" key="5">
    <source>
        <dbReference type="Pfam" id="PF00561"/>
    </source>
</evidence>
<comment type="similarity">
    <text evidence="1">Belongs to the AB hydrolase superfamily.</text>
</comment>
<proteinExistence type="inferred from homology"/>
<evidence type="ECO:0000256" key="2">
    <source>
        <dbReference type="ARBA" id="ARBA00022801"/>
    </source>
</evidence>
<protein>
    <recommendedName>
        <fullName evidence="5">AB hydrolase-1 domain-containing protein</fullName>
    </recommendedName>
</protein>
<gene>
    <name evidence="6" type="ORF">QTG54_015201</name>
</gene>
<dbReference type="Pfam" id="PF00561">
    <property type="entry name" value="Abhydrolase_1"/>
    <property type="match status" value="1"/>
</dbReference>
<dbReference type="InterPro" id="IPR029058">
    <property type="entry name" value="AB_hydrolase_fold"/>
</dbReference>
<dbReference type="InterPro" id="IPR050266">
    <property type="entry name" value="AB_hydrolase_sf"/>
</dbReference>
<dbReference type="AlphaFoldDB" id="A0AAD8XV14"/>